<dbReference type="GO" id="GO:0005525">
    <property type="term" value="F:GTP binding"/>
    <property type="evidence" value="ECO:0007669"/>
    <property type="project" value="UniProtKB-KW"/>
</dbReference>
<dbReference type="SMART" id="SM00302">
    <property type="entry name" value="GED"/>
    <property type="match status" value="1"/>
</dbReference>
<evidence type="ECO:0000259" key="5">
    <source>
        <dbReference type="PROSITE" id="PS51718"/>
    </source>
</evidence>
<evidence type="ECO:0000256" key="2">
    <source>
        <dbReference type="ARBA" id="ARBA00023134"/>
    </source>
</evidence>
<dbReference type="InterPro" id="IPR000375">
    <property type="entry name" value="Dynamin_stalk"/>
</dbReference>
<dbReference type="GO" id="GO:0005874">
    <property type="term" value="C:microtubule"/>
    <property type="evidence" value="ECO:0007669"/>
    <property type="project" value="TreeGrafter"/>
</dbReference>
<gene>
    <name evidence="6" type="ORF">CHIRRI_LOCUS9467</name>
</gene>
<dbReference type="InterPro" id="IPR001401">
    <property type="entry name" value="Dynamin_GTPase"/>
</dbReference>
<evidence type="ECO:0008006" key="8">
    <source>
        <dbReference type="Google" id="ProtNLM"/>
    </source>
</evidence>
<feature type="domain" description="Dynamin-type G" evidence="5">
    <location>
        <begin position="47"/>
        <end position="327"/>
    </location>
</feature>
<dbReference type="PANTHER" id="PTHR11566">
    <property type="entry name" value="DYNAMIN"/>
    <property type="match status" value="1"/>
</dbReference>
<dbReference type="InterPro" id="IPR027417">
    <property type="entry name" value="P-loop_NTPase"/>
</dbReference>
<dbReference type="Proteomes" id="UP001153620">
    <property type="component" value="Chromosome 3"/>
</dbReference>
<sequence>MQSNKFAVNNINQEMPKATNKSKMMDNMIGSINKIQNILNNAGIANSIELPQIVMLGTQSAGKSSVLESIVHRPFLPRGSGVVTRCPLVLQLVECKMTNKQYRKQSNGTTEIEEWGEFSHLEGQIFSNFDLIRKEIEDQTDKLAGNNKGICKQPISLKIYSPHVVNLTLVDLPGITKVPVGDQPQNIEYQITELVMEYIKNEKSIILSVSAANNDIATSESLKYSKQVDKNGDRTLAILTKVDAMVEGTDAREMLSGKLIPVKLGIIGVINRSQKDIEQNKTIDEQINDEKAFFEQHYKDMAKKQGIPFLANRLSELLISHIHKFLPEVKKEIATKLRLSKEALDECGEEIEDRDDVISLIITETAVAFSTILEGKEWSKIKDVEPLVGGPKLRRIFDDTFGTALAGIELDFNKQDIMKNISNSGSFRPAVFVSNNHFEDLVYKQIEHLREPSIKCVDQINKEMENVIHKLITEQQKLTRFPVMQKKIRTILKNFLNKRVPIAKEMVNELINTELSSINTNHPNFSIEDALKETSSNNYQQPPYKIRKTEKDAKTIQNLVENYFPIVRTTIQDQVPKIICHKIIKFMMKNIQSELLKQLRNETDADLLEESEENALKREKYKKDVKAYQEAEKEIEDFELGY</sequence>
<feature type="domain" description="GED" evidence="4">
    <location>
        <begin position="553"/>
        <end position="642"/>
    </location>
</feature>
<dbReference type="PRINTS" id="PR00195">
    <property type="entry name" value="DYNAMIN"/>
</dbReference>
<dbReference type="Gene3D" id="1.20.120.1240">
    <property type="entry name" value="Dynamin, middle domain"/>
    <property type="match status" value="1"/>
</dbReference>
<dbReference type="PROSITE" id="PS51718">
    <property type="entry name" value="G_DYNAMIN_2"/>
    <property type="match status" value="1"/>
</dbReference>
<dbReference type="InterPro" id="IPR019762">
    <property type="entry name" value="Dynamin_GTPase_CS"/>
</dbReference>
<dbReference type="InterPro" id="IPR003130">
    <property type="entry name" value="GED"/>
</dbReference>
<keyword evidence="1 3" id="KW-0547">Nucleotide-binding</keyword>
<accession>A0A9N9RZZ9</accession>
<dbReference type="GO" id="GO:0008017">
    <property type="term" value="F:microtubule binding"/>
    <property type="evidence" value="ECO:0007669"/>
    <property type="project" value="TreeGrafter"/>
</dbReference>
<evidence type="ECO:0000256" key="1">
    <source>
        <dbReference type="ARBA" id="ARBA00022741"/>
    </source>
</evidence>
<dbReference type="CDD" id="cd08771">
    <property type="entry name" value="DLP_1"/>
    <property type="match status" value="1"/>
</dbReference>
<dbReference type="PROSITE" id="PS00410">
    <property type="entry name" value="G_DYNAMIN_1"/>
    <property type="match status" value="1"/>
</dbReference>
<dbReference type="Pfam" id="PF02212">
    <property type="entry name" value="GED"/>
    <property type="match status" value="1"/>
</dbReference>
<proteinExistence type="inferred from homology"/>
<dbReference type="PROSITE" id="PS51388">
    <property type="entry name" value="GED"/>
    <property type="match status" value="1"/>
</dbReference>
<dbReference type="Gene3D" id="3.40.50.300">
    <property type="entry name" value="P-loop containing nucleotide triphosphate hydrolases"/>
    <property type="match status" value="1"/>
</dbReference>
<protein>
    <recommendedName>
        <fullName evidence="8">Dynamin GTPase</fullName>
    </recommendedName>
</protein>
<dbReference type="GO" id="GO:0005737">
    <property type="term" value="C:cytoplasm"/>
    <property type="evidence" value="ECO:0007669"/>
    <property type="project" value="TreeGrafter"/>
</dbReference>
<dbReference type="Pfam" id="PF00350">
    <property type="entry name" value="Dynamin_N"/>
    <property type="match status" value="1"/>
</dbReference>
<keyword evidence="7" id="KW-1185">Reference proteome</keyword>
<reference evidence="6" key="2">
    <citation type="submission" date="2022-10" db="EMBL/GenBank/DDBJ databases">
        <authorList>
            <consortium name="ENA_rothamsted_submissions"/>
            <consortium name="culmorum"/>
            <person name="King R."/>
        </authorList>
    </citation>
    <scope>NUCLEOTIDE SEQUENCE</scope>
</reference>
<dbReference type="Pfam" id="PF01031">
    <property type="entry name" value="Dynamin_M"/>
    <property type="match status" value="1"/>
</dbReference>
<comment type="similarity">
    <text evidence="3">Belongs to the TRAFAC class dynamin-like GTPase superfamily. Dynamin/Fzo/YdjA family.</text>
</comment>
<evidence type="ECO:0000259" key="4">
    <source>
        <dbReference type="PROSITE" id="PS51388"/>
    </source>
</evidence>
<evidence type="ECO:0000256" key="3">
    <source>
        <dbReference type="RuleBase" id="RU003932"/>
    </source>
</evidence>
<dbReference type="GO" id="GO:0016020">
    <property type="term" value="C:membrane"/>
    <property type="evidence" value="ECO:0007669"/>
    <property type="project" value="TreeGrafter"/>
</dbReference>
<dbReference type="SMART" id="SM00053">
    <property type="entry name" value="DYNc"/>
    <property type="match status" value="1"/>
</dbReference>
<dbReference type="OrthoDB" id="7788358at2759"/>
<dbReference type="InterPro" id="IPR020850">
    <property type="entry name" value="GED_dom"/>
</dbReference>
<evidence type="ECO:0000313" key="7">
    <source>
        <dbReference type="Proteomes" id="UP001153620"/>
    </source>
</evidence>
<dbReference type="SUPFAM" id="SSF52540">
    <property type="entry name" value="P-loop containing nucleoside triphosphate hydrolases"/>
    <property type="match status" value="1"/>
</dbReference>
<dbReference type="InterPro" id="IPR045063">
    <property type="entry name" value="Dynamin_N"/>
</dbReference>
<dbReference type="AlphaFoldDB" id="A0A9N9RZZ9"/>
<name>A0A9N9RZZ9_9DIPT</name>
<organism evidence="6 7">
    <name type="scientific">Chironomus riparius</name>
    <dbReference type="NCBI Taxonomy" id="315576"/>
    <lineage>
        <taxon>Eukaryota</taxon>
        <taxon>Metazoa</taxon>
        <taxon>Ecdysozoa</taxon>
        <taxon>Arthropoda</taxon>
        <taxon>Hexapoda</taxon>
        <taxon>Insecta</taxon>
        <taxon>Pterygota</taxon>
        <taxon>Neoptera</taxon>
        <taxon>Endopterygota</taxon>
        <taxon>Diptera</taxon>
        <taxon>Nematocera</taxon>
        <taxon>Chironomoidea</taxon>
        <taxon>Chironomidae</taxon>
        <taxon>Chironominae</taxon>
        <taxon>Chironomus</taxon>
    </lineage>
</organism>
<dbReference type="GO" id="GO:0003924">
    <property type="term" value="F:GTPase activity"/>
    <property type="evidence" value="ECO:0007669"/>
    <property type="project" value="InterPro"/>
</dbReference>
<keyword evidence="2 3" id="KW-0342">GTP-binding</keyword>
<evidence type="ECO:0000313" key="6">
    <source>
        <dbReference type="EMBL" id="CAG9806612.1"/>
    </source>
</evidence>
<dbReference type="InterPro" id="IPR022812">
    <property type="entry name" value="Dynamin"/>
</dbReference>
<reference evidence="6" key="1">
    <citation type="submission" date="2022-01" db="EMBL/GenBank/DDBJ databases">
        <authorList>
            <person name="King R."/>
        </authorList>
    </citation>
    <scope>NUCLEOTIDE SEQUENCE</scope>
</reference>
<dbReference type="InterPro" id="IPR030381">
    <property type="entry name" value="G_DYNAMIN_dom"/>
</dbReference>
<dbReference type="EMBL" id="OU895879">
    <property type="protein sequence ID" value="CAG9806612.1"/>
    <property type="molecule type" value="Genomic_DNA"/>
</dbReference>